<feature type="region of interest" description="Disordered" evidence="1">
    <location>
        <begin position="1"/>
        <end position="56"/>
    </location>
</feature>
<protein>
    <submittedName>
        <fullName evidence="3">Uncharacterized protein</fullName>
    </submittedName>
</protein>
<dbReference type="AlphaFoldDB" id="A0A915D440"/>
<feature type="compositionally biased region" description="Polar residues" evidence="1">
    <location>
        <begin position="35"/>
        <end position="47"/>
    </location>
</feature>
<proteinExistence type="predicted"/>
<keyword evidence="2" id="KW-1185">Reference proteome</keyword>
<evidence type="ECO:0000313" key="3">
    <source>
        <dbReference type="WBParaSite" id="jg15641"/>
    </source>
</evidence>
<name>A0A915D440_9BILA</name>
<dbReference type="WBParaSite" id="jg15641">
    <property type="protein sequence ID" value="jg15641"/>
    <property type="gene ID" value="jg15641"/>
</dbReference>
<evidence type="ECO:0000313" key="2">
    <source>
        <dbReference type="Proteomes" id="UP000887574"/>
    </source>
</evidence>
<feature type="compositionally biased region" description="Polar residues" evidence="1">
    <location>
        <begin position="1"/>
        <end position="12"/>
    </location>
</feature>
<feature type="compositionally biased region" description="Basic and acidic residues" evidence="1">
    <location>
        <begin position="21"/>
        <end position="34"/>
    </location>
</feature>
<accession>A0A915D440</accession>
<sequence length="131" mass="14583">MENSFISVSKVETLSDEDSPSIERKPSQSPEVKENQQPLPSSSTKSQKPIIIDAPKNPEMYNRLVSVDPEKRLYGGKMTDQRMNKVHQITGDVIAAIHSSLPLCLSTSICAVNCIHFQCRHSSANQCPNRM</sequence>
<evidence type="ECO:0000256" key="1">
    <source>
        <dbReference type="SAM" id="MobiDB-lite"/>
    </source>
</evidence>
<organism evidence="2 3">
    <name type="scientific">Ditylenchus dipsaci</name>
    <dbReference type="NCBI Taxonomy" id="166011"/>
    <lineage>
        <taxon>Eukaryota</taxon>
        <taxon>Metazoa</taxon>
        <taxon>Ecdysozoa</taxon>
        <taxon>Nematoda</taxon>
        <taxon>Chromadorea</taxon>
        <taxon>Rhabditida</taxon>
        <taxon>Tylenchina</taxon>
        <taxon>Tylenchomorpha</taxon>
        <taxon>Sphaerularioidea</taxon>
        <taxon>Anguinidae</taxon>
        <taxon>Anguininae</taxon>
        <taxon>Ditylenchus</taxon>
    </lineage>
</organism>
<dbReference type="Proteomes" id="UP000887574">
    <property type="component" value="Unplaced"/>
</dbReference>
<reference evidence="3" key="1">
    <citation type="submission" date="2022-11" db="UniProtKB">
        <authorList>
            <consortium name="WormBaseParasite"/>
        </authorList>
    </citation>
    <scope>IDENTIFICATION</scope>
</reference>